<evidence type="ECO:0000256" key="1">
    <source>
        <dbReference type="SAM" id="MobiDB-lite"/>
    </source>
</evidence>
<dbReference type="AlphaFoldDB" id="A0A0C9ZZE6"/>
<protein>
    <submittedName>
        <fullName evidence="3">Unplaced genomic scaffold scaffold_26, whole genome shotgun sequence</fullName>
    </submittedName>
</protein>
<feature type="region of interest" description="Disordered" evidence="1">
    <location>
        <begin position="229"/>
        <end position="250"/>
    </location>
</feature>
<keyword evidence="2" id="KW-1133">Transmembrane helix</keyword>
<proteinExistence type="predicted"/>
<reference evidence="3 4" key="1">
    <citation type="submission" date="2014-04" db="EMBL/GenBank/DDBJ databases">
        <authorList>
            <consortium name="DOE Joint Genome Institute"/>
            <person name="Kuo A."/>
            <person name="Kohler A."/>
            <person name="Costa M.D."/>
            <person name="Nagy L.G."/>
            <person name="Floudas D."/>
            <person name="Copeland A."/>
            <person name="Barry K.W."/>
            <person name="Cichocki N."/>
            <person name="Veneault-Fourrey C."/>
            <person name="LaButti K."/>
            <person name="Lindquist E.A."/>
            <person name="Lipzen A."/>
            <person name="Lundell T."/>
            <person name="Morin E."/>
            <person name="Murat C."/>
            <person name="Sun H."/>
            <person name="Tunlid A."/>
            <person name="Henrissat B."/>
            <person name="Grigoriev I.V."/>
            <person name="Hibbett D.S."/>
            <person name="Martin F."/>
            <person name="Nordberg H.P."/>
            <person name="Cantor M.N."/>
            <person name="Hua S.X."/>
        </authorList>
    </citation>
    <scope>NUCLEOTIDE SEQUENCE [LARGE SCALE GENOMIC DNA]</scope>
    <source>
        <strain evidence="3 4">441</strain>
    </source>
</reference>
<dbReference type="HOGENOM" id="CLU_043860_1_0_1"/>
<keyword evidence="4" id="KW-1185">Reference proteome</keyword>
<gene>
    <name evidence="3" type="ORF">PISMIDRAFT_22890</name>
</gene>
<dbReference type="PANTHER" id="PTHR12475:SF4">
    <property type="entry name" value="PROTEIN THEM6"/>
    <property type="match status" value="1"/>
</dbReference>
<keyword evidence="2" id="KW-0472">Membrane</keyword>
<accession>A0A0C9ZZE6</accession>
<name>A0A0C9ZZE6_9AGAM</name>
<dbReference type="EMBL" id="KN833710">
    <property type="protein sequence ID" value="KIK25158.1"/>
    <property type="molecule type" value="Genomic_DNA"/>
</dbReference>
<dbReference type="PANTHER" id="PTHR12475">
    <property type="match status" value="1"/>
</dbReference>
<reference evidence="4" key="2">
    <citation type="submission" date="2015-01" db="EMBL/GenBank/DDBJ databases">
        <title>Evolutionary Origins and Diversification of the Mycorrhizal Mutualists.</title>
        <authorList>
            <consortium name="DOE Joint Genome Institute"/>
            <consortium name="Mycorrhizal Genomics Consortium"/>
            <person name="Kohler A."/>
            <person name="Kuo A."/>
            <person name="Nagy L.G."/>
            <person name="Floudas D."/>
            <person name="Copeland A."/>
            <person name="Barry K.W."/>
            <person name="Cichocki N."/>
            <person name="Veneault-Fourrey C."/>
            <person name="LaButti K."/>
            <person name="Lindquist E.A."/>
            <person name="Lipzen A."/>
            <person name="Lundell T."/>
            <person name="Morin E."/>
            <person name="Murat C."/>
            <person name="Riley R."/>
            <person name="Ohm R."/>
            <person name="Sun H."/>
            <person name="Tunlid A."/>
            <person name="Henrissat B."/>
            <person name="Grigoriev I.V."/>
            <person name="Hibbett D.S."/>
            <person name="Martin F."/>
        </authorList>
    </citation>
    <scope>NUCLEOTIDE SEQUENCE [LARGE SCALE GENOMIC DNA]</scope>
    <source>
        <strain evidence="4">441</strain>
    </source>
</reference>
<evidence type="ECO:0000256" key="2">
    <source>
        <dbReference type="SAM" id="Phobius"/>
    </source>
</evidence>
<feature type="transmembrane region" description="Helical" evidence="2">
    <location>
        <begin position="46"/>
        <end position="67"/>
    </location>
</feature>
<dbReference type="InterPro" id="IPR051490">
    <property type="entry name" value="THEM6_lcsJ_thioesterase"/>
</dbReference>
<dbReference type="OrthoDB" id="265761at2759"/>
<sequence>MAPNARHLAVLARLPALPVVVARVYKSLEFFRGVQIDTLTRASMGYLAFLRFSIFLVFLVNAGSWPFVWHVRVFWPIIVARLRFLLLRASLLFKSPSERKRIVAERVEALCPVGANPFELVTVYRRWASIDDVDMFGMHLSNSSYAKGHVESVPSLEHGFISDTDKLEKTLTEALAATNRRSRTPIVEADGSVLHCIAVSQLCFKQGRISVPPALVLACEGFCNPPPRPVDSSAEPGSLPTKYSASNPPPHWAKVRAMRVPPTGSMKQFKEFLAGGWKTGAEKTGDKWWEQALSGPIEEKRKKNLEVLHALRTGMESVTEAWFCRVHTGCQRVAVTMAKRQVPCDERRNWIEGDGICGGHTAWLWGREKGI</sequence>
<dbReference type="Proteomes" id="UP000054018">
    <property type="component" value="Unassembled WGS sequence"/>
</dbReference>
<organism evidence="3 4">
    <name type="scientific">Pisolithus microcarpus 441</name>
    <dbReference type="NCBI Taxonomy" id="765257"/>
    <lineage>
        <taxon>Eukaryota</taxon>
        <taxon>Fungi</taxon>
        <taxon>Dikarya</taxon>
        <taxon>Basidiomycota</taxon>
        <taxon>Agaricomycotina</taxon>
        <taxon>Agaricomycetes</taxon>
        <taxon>Agaricomycetidae</taxon>
        <taxon>Boletales</taxon>
        <taxon>Sclerodermatineae</taxon>
        <taxon>Pisolithaceae</taxon>
        <taxon>Pisolithus</taxon>
    </lineage>
</organism>
<evidence type="ECO:0000313" key="4">
    <source>
        <dbReference type="Proteomes" id="UP000054018"/>
    </source>
</evidence>
<evidence type="ECO:0000313" key="3">
    <source>
        <dbReference type="EMBL" id="KIK25158.1"/>
    </source>
</evidence>
<keyword evidence="2" id="KW-0812">Transmembrane</keyword>